<dbReference type="EMBL" id="JBHTOQ010000003">
    <property type="protein sequence ID" value="MFD1479826.1"/>
    <property type="molecule type" value="Genomic_DNA"/>
</dbReference>
<evidence type="ECO:0000256" key="7">
    <source>
        <dbReference type="RuleBase" id="RU003879"/>
    </source>
</evidence>
<dbReference type="Pfam" id="PF02472">
    <property type="entry name" value="ExbD"/>
    <property type="match status" value="1"/>
</dbReference>
<name>A0ABW4DTF3_9RHOB</name>
<protein>
    <submittedName>
        <fullName evidence="9">ExbD/TolR family protein</fullName>
    </submittedName>
</protein>
<reference evidence="10" key="1">
    <citation type="journal article" date="2019" name="Int. J. Syst. Evol. Microbiol.">
        <title>The Global Catalogue of Microorganisms (GCM) 10K type strain sequencing project: providing services to taxonomists for standard genome sequencing and annotation.</title>
        <authorList>
            <consortium name="The Broad Institute Genomics Platform"/>
            <consortium name="The Broad Institute Genome Sequencing Center for Infectious Disease"/>
            <person name="Wu L."/>
            <person name="Ma J."/>
        </authorList>
    </citation>
    <scope>NUCLEOTIDE SEQUENCE [LARGE SCALE GENOMIC DNA]</scope>
    <source>
        <strain evidence="10">CCM 8875</strain>
    </source>
</reference>
<organism evidence="9 10">
    <name type="scientific">Paracoccus nototheniae</name>
    <dbReference type="NCBI Taxonomy" id="2489002"/>
    <lineage>
        <taxon>Bacteria</taxon>
        <taxon>Pseudomonadati</taxon>
        <taxon>Pseudomonadota</taxon>
        <taxon>Alphaproteobacteria</taxon>
        <taxon>Rhodobacterales</taxon>
        <taxon>Paracoccaceae</taxon>
        <taxon>Paracoccus</taxon>
    </lineage>
</organism>
<evidence type="ECO:0000256" key="3">
    <source>
        <dbReference type="ARBA" id="ARBA00022475"/>
    </source>
</evidence>
<feature type="transmembrane region" description="Helical" evidence="8">
    <location>
        <begin position="21"/>
        <end position="40"/>
    </location>
</feature>
<evidence type="ECO:0000313" key="10">
    <source>
        <dbReference type="Proteomes" id="UP001597302"/>
    </source>
</evidence>
<comment type="caution">
    <text evidence="9">The sequence shown here is derived from an EMBL/GenBank/DDBJ whole genome shotgun (WGS) entry which is preliminary data.</text>
</comment>
<evidence type="ECO:0000256" key="5">
    <source>
        <dbReference type="ARBA" id="ARBA00022989"/>
    </source>
</evidence>
<sequence length="135" mass="14077">MATPAIGSGLDLGPRRHPRKMSLTPMIDVVFLLLIFFMLASRFGTDAVLPIAGGAEGTGSAWQGAPRLVDVTPDAVLLNGVTADPAALLADVTALLPEPGAAVILRPRADADLQRLVTVMDLLRDGGVTNLILIE</sequence>
<evidence type="ECO:0000256" key="8">
    <source>
        <dbReference type="SAM" id="Phobius"/>
    </source>
</evidence>
<keyword evidence="10" id="KW-1185">Reference proteome</keyword>
<comment type="similarity">
    <text evidence="2 7">Belongs to the ExbD/TolR family.</text>
</comment>
<comment type="subcellular location">
    <subcellularLocation>
        <location evidence="1">Cell membrane</location>
        <topology evidence="1">Single-pass membrane protein</topology>
    </subcellularLocation>
    <subcellularLocation>
        <location evidence="7">Cell membrane</location>
        <topology evidence="7">Single-pass type II membrane protein</topology>
    </subcellularLocation>
</comment>
<dbReference type="Proteomes" id="UP001597302">
    <property type="component" value="Unassembled WGS sequence"/>
</dbReference>
<evidence type="ECO:0000256" key="4">
    <source>
        <dbReference type="ARBA" id="ARBA00022692"/>
    </source>
</evidence>
<evidence type="ECO:0000256" key="2">
    <source>
        <dbReference type="ARBA" id="ARBA00005811"/>
    </source>
</evidence>
<gene>
    <name evidence="9" type="ORF">ACFQ5P_00820</name>
</gene>
<dbReference type="InterPro" id="IPR003400">
    <property type="entry name" value="ExbD"/>
</dbReference>
<keyword evidence="7" id="KW-0813">Transport</keyword>
<dbReference type="PANTHER" id="PTHR30558">
    <property type="entry name" value="EXBD MEMBRANE COMPONENT OF PMF-DRIVEN MACROMOLECULE IMPORT SYSTEM"/>
    <property type="match status" value="1"/>
</dbReference>
<keyword evidence="5 8" id="KW-1133">Transmembrane helix</keyword>
<dbReference type="RefSeq" id="WP_131576573.1">
    <property type="nucleotide sequence ID" value="NZ_CBCSAJ010000055.1"/>
</dbReference>
<evidence type="ECO:0000256" key="6">
    <source>
        <dbReference type="ARBA" id="ARBA00023136"/>
    </source>
</evidence>
<proteinExistence type="inferred from homology"/>
<evidence type="ECO:0000256" key="1">
    <source>
        <dbReference type="ARBA" id="ARBA00004162"/>
    </source>
</evidence>
<accession>A0ABW4DTF3</accession>
<dbReference type="PANTHER" id="PTHR30558:SF3">
    <property type="entry name" value="BIOPOLYMER TRANSPORT PROTEIN EXBD-RELATED"/>
    <property type="match status" value="1"/>
</dbReference>
<keyword evidence="4 7" id="KW-0812">Transmembrane</keyword>
<evidence type="ECO:0000313" key="9">
    <source>
        <dbReference type="EMBL" id="MFD1479826.1"/>
    </source>
</evidence>
<keyword evidence="6 8" id="KW-0472">Membrane</keyword>
<keyword evidence="3" id="KW-1003">Cell membrane</keyword>
<keyword evidence="7" id="KW-0653">Protein transport</keyword>